<comment type="cofactor">
    <cofactor evidence="1">
        <name>Zn(2+)</name>
        <dbReference type="ChEBI" id="CHEBI:29105"/>
    </cofactor>
</comment>
<reference evidence="2 3" key="1">
    <citation type="submission" date="2023-10" db="EMBL/GenBank/DDBJ databases">
        <title>Genomes of two closely related lineages of the louse Polyplax serrata with different host specificities.</title>
        <authorList>
            <person name="Martinu J."/>
            <person name="Tarabai H."/>
            <person name="Stefka J."/>
            <person name="Hypsa V."/>
        </authorList>
    </citation>
    <scope>NUCLEOTIDE SEQUENCE [LARGE SCALE GENOMIC DNA]</scope>
    <source>
        <strain evidence="2">HR10_N</strain>
    </source>
</reference>
<dbReference type="Pfam" id="PF01244">
    <property type="entry name" value="Peptidase_M19"/>
    <property type="match status" value="1"/>
</dbReference>
<protein>
    <recommendedName>
        <fullName evidence="1">Dipeptidase</fullName>
        <ecNumber evidence="1">3.4.13.19</ecNumber>
    </recommendedName>
</protein>
<dbReference type="SUPFAM" id="SSF51556">
    <property type="entry name" value="Metallo-dependent hydrolases"/>
    <property type="match status" value="1"/>
</dbReference>
<accession>A0AAN8PS43</accession>
<comment type="catalytic activity">
    <reaction evidence="1">
        <text>an L-aminoacyl-L-amino acid + H2O = 2 an L-alpha-amino acid</text>
        <dbReference type="Rhea" id="RHEA:48940"/>
        <dbReference type="ChEBI" id="CHEBI:15377"/>
        <dbReference type="ChEBI" id="CHEBI:59869"/>
        <dbReference type="ChEBI" id="CHEBI:77460"/>
        <dbReference type="EC" id="3.4.13.19"/>
    </reaction>
</comment>
<comment type="caution">
    <text evidence="2">The sequence shown here is derived from an EMBL/GenBank/DDBJ whole genome shotgun (WGS) entry which is preliminary data.</text>
</comment>
<dbReference type="PANTHER" id="PTHR10443:SF12">
    <property type="entry name" value="DIPEPTIDASE"/>
    <property type="match status" value="1"/>
</dbReference>
<evidence type="ECO:0000313" key="3">
    <source>
        <dbReference type="Proteomes" id="UP001372834"/>
    </source>
</evidence>
<keyword evidence="1" id="KW-0472">Membrane</keyword>
<dbReference type="Proteomes" id="UP001372834">
    <property type="component" value="Unassembled WGS sequence"/>
</dbReference>
<dbReference type="Gene3D" id="3.20.20.140">
    <property type="entry name" value="Metal-dependent hydrolases"/>
    <property type="match status" value="1"/>
</dbReference>
<keyword evidence="1" id="KW-0645">Protease</keyword>
<dbReference type="GO" id="GO:0046872">
    <property type="term" value="F:metal ion binding"/>
    <property type="evidence" value="ECO:0007669"/>
    <property type="project" value="UniProtKB-UniRule"/>
</dbReference>
<keyword evidence="1" id="KW-0325">Glycoprotein</keyword>
<keyword evidence="1" id="KW-0378">Hydrolase</keyword>
<dbReference type="PANTHER" id="PTHR10443">
    <property type="entry name" value="MICROSOMAL DIPEPTIDASE"/>
    <property type="match status" value="1"/>
</dbReference>
<dbReference type="InterPro" id="IPR032466">
    <property type="entry name" value="Metal_Hydrolase"/>
</dbReference>
<dbReference type="EC" id="3.4.13.19" evidence="1"/>
<keyword evidence="1" id="KW-0479">Metal-binding</keyword>
<organism evidence="2 3">
    <name type="scientific">Polyplax serrata</name>
    <name type="common">Common mouse louse</name>
    <dbReference type="NCBI Taxonomy" id="468196"/>
    <lineage>
        <taxon>Eukaryota</taxon>
        <taxon>Metazoa</taxon>
        <taxon>Ecdysozoa</taxon>
        <taxon>Arthropoda</taxon>
        <taxon>Hexapoda</taxon>
        <taxon>Insecta</taxon>
        <taxon>Pterygota</taxon>
        <taxon>Neoptera</taxon>
        <taxon>Paraneoptera</taxon>
        <taxon>Psocodea</taxon>
        <taxon>Troctomorpha</taxon>
        <taxon>Phthiraptera</taxon>
        <taxon>Anoplura</taxon>
        <taxon>Polyplacidae</taxon>
        <taxon>Polyplax</taxon>
    </lineage>
</organism>
<comment type="similarity">
    <text evidence="1">Belongs to the metallo-dependent hydrolases superfamily. Peptidase M19 family.</text>
</comment>
<keyword evidence="1" id="KW-1015">Disulfide bond</keyword>
<dbReference type="AlphaFoldDB" id="A0AAN8PS43"/>
<keyword evidence="1" id="KW-0482">Metalloprotease</keyword>
<dbReference type="InterPro" id="IPR008257">
    <property type="entry name" value="Pept_M19"/>
</dbReference>
<comment type="subunit">
    <text evidence="1">Homodimer; disulfide-linked.</text>
</comment>
<keyword evidence="1" id="KW-0862">Zinc</keyword>
<keyword evidence="1" id="KW-0224">Dipeptidase</keyword>
<gene>
    <name evidence="2" type="ORF">RUM43_013519</name>
</gene>
<dbReference type="EMBL" id="JAWJWE010000007">
    <property type="protein sequence ID" value="KAK6632749.1"/>
    <property type="molecule type" value="Genomic_DNA"/>
</dbReference>
<keyword evidence="1" id="KW-0449">Lipoprotein</keyword>
<proteinExistence type="inferred from homology"/>
<evidence type="ECO:0000313" key="2">
    <source>
        <dbReference type="EMBL" id="KAK6632749.1"/>
    </source>
</evidence>
<name>A0AAN8PS43_POLSC</name>
<dbReference type="PROSITE" id="PS51365">
    <property type="entry name" value="RENAL_DIPEPTIDASE_2"/>
    <property type="match status" value="1"/>
</dbReference>
<comment type="subcellular location">
    <subcellularLocation>
        <location evidence="1">Membrane</location>
        <topology evidence="1">Lipid-anchor</topology>
        <topology evidence="1">GPI-anchor</topology>
    </subcellularLocation>
</comment>
<evidence type="ECO:0000256" key="1">
    <source>
        <dbReference type="RuleBase" id="RU341113"/>
    </source>
</evidence>
<sequence>MNRLGMMIDLSHSSVKTMKDALATSQAPVIFSHSSAHALCNSSGNVPDDILKLVLFLSSTRALNGGLVMVSFYNFFVTCSSYATLHDVIAHINHIRAVAGIDHVGIGAGFDGINHTPEGLEDVSKYPNLLATLLEDPLWSVEDIKKLVGLNLLRVFAQVEEVKEKWRLAAVRPVEELIPGVYLEGRTDCMYLGS</sequence>
<keyword evidence="1" id="KW-0336">GPI-anchor</keyword>
<dbReference type="GO" id="GO:0098552">
    <property type="term" value="C:side of membrane"/>
    <property type="evidence" value="ECO:0007669"/>
    <property type="project" value="UniProtKB-KW"/>
</dbReference>
<dbReference type="GO" id="GO:0006508">
    <property type="term" value="P:proteolysis"/>
    <property type="evidence" value="ECO:0007669"/>
    <property type="project" value="UniProtKB-KW"/>
</dbReference>
<dbReference type="GO" id="GO:0070573">
    <property type="term" value="F:metallodipeptidase activity"/>
    <property type="evidence" value="ECO:0007669"/>
    <property type="project" value="InterPro"/>
</dbReference>